<organism evidence="4 5">
    <name type="scientific">Phytophthora nicotianae</name>
    <name type="common">Potato buckeye rot agent</name>
    <name type="synonym">Phytophthora parasitica</name>
    <dbReference type="NCBI Taxonomy" id="4792"/>
    <lineage>
        <taxon>Eukaryota</taxon>
        <taxon>Sar</taxon>
        <taxon>Stramenopiles</taxon>
        <taxon>Oomycota</taxon>
        <taxon>Peronosporomycetes</taxon>
        <taxon>Peronosporales</taxon>
        <taxon>Peronosporaceae</taxon>
        <taxon>Phytophthora</taxon>
    </lineage>
</organism>
<dbReference type="OrthoDB" id="59472at2759"/>
<dbReference type="GO" id="GO:0007031">
    <property type="term" value="P:peroxisome organization"/>
    <property type="evidence" value="ECO:0007669"/>
    <property type="project" value="UniProtKB-KW"/>
</dbReference>
<comment type="caution">
    <text evidence="2">Lacks conserved residue(s) required for the propagation of feature annotation.</text>
</comment>
<dbReference type="EMBL" id="LNFO01003337">
    <property type="protein sequence ID" value="KUF83241.1"/>
    <property type="molecule type" value="Genomic_DNA"/>
</dbReference>
<dbReference type="GO" id="GO:0005778">
    <property type="term" value="C:peroxisomal membrane"/>
    <property type="evidence" value="ECO:0007669"/>
    <property type="project" value="UniProtKB-SubCell"/>
</dbReference>
<protein>
    <recommendedName>
        <fullName evidence="2">Peroxisomal membrane protein PEX16</fullName>
    </recommendedName>
</protein>
<dbReference type="PANTHER" id="PTHR13299:SF0">
    <property type="entry name" value="PEROXISOMAL MEMBRANE PROTEIN PEX16"/>
    <property type="match status" value="1"/>
</dbReference>
<keyword evidence="2" id="KW-0812">Transmembrane</keyword>
<proteinExistence type="inferred from homology"/>
<comment type="similarity">
    <text evidence="1 2">Belongs to the peroxin-16 family.</text>
</comment>
<reference evidence="4 5" key="1">
    <citation type="submission" date="2015-11" db="EMBL/GenBank/DDBJ databases">
        <title>Genomes and virulence difference between two physiological races of Phytophthora nicotianae.</title>
        <authorList>
            <person name="Liu H."/>
            <person name="Ma X."/>
            <person name="Yu H."/>
            <person name="Fang D."/>
            <person name="Li Y."/>
            <person name="Wang X."/>
            <person name="Wang W."/>
            <person name="Dong Y."/>
            <person name="Xiao B."/>
        </authorList>
    </citation>
    <scope>NUCLEOTIDE SEQUENCE [LARGE SCALE GENOMIC DNA]</scope>
    <source>
        <strain evidence="5">race 0</strain>
    </source>
</reference>
<evidence type="ECO:0000313" key="5">
    <source>
        <dbReference type="Proteomes" id="UP000052943"/>
    </source>
</evidence>
<feature type="region of interest" description="Disordered" evidence="3">
    <location>
        <begin position="208"/>
        <end position="236"/>
    </location>
</feature>
<keyword evidence="2" id="KW-1133">Transmembrane helix</keyword>
<name>A0A0W8CGP7_PHYNI</name>
<evidence type="ECO:0000256" key="2">
    <source>
        <dbReference type="RuleBase" id="RU365003"/>
    </source>
</evidence>
<dbReference type="InterPro" id="IPR013919">
    <property type="entry name" value="Pex16"/>
</dbReference>
<evidence type="ECO:0000313" key="4">
    <source>
        <dbReference type="EMBL" id="KUF83241.1"/>
    </source>
</evidence>
<evidence type="ECO:0000256" key="3">
    <source>
        <dbReference type="SAM" id="MobiDB-lite"/>
    </source>
</evidence>
<keyword evidence="2" id="KW-0472">Membrane</keyword>
<dbReference type="STRING" id="4790.A0A0W8CGP7"/>
<dbReference type="AlphaFoldDB" id="A0A0W8CGP7"/>
<dbReference type="Proteomes" id="UP000052943">
    <property type="component" value="Unassembled WGS sequence"/>
</dbReference>
<accession>A0A0W8CGP7</accession>
<gene>
    <name evidence="4" type="ORF">AM587_10016399</name>
</gene>
<comment type="subcellular location">
    <subcellularLocation>
        <location evidence="2">Peroxisome membrane</location>
    </subcellularLocation>
</comment>
<keyword evidence="2" id="KW-0962">Peroxisome biogenesis</keyword>
<evidence type="ECO:0000256" key="1">
    <source>
        <dbReference type="ARBA" id="ARBA00009505"/>
    </source>
</evidence>
<sequence>MSDENKTTTVETDVAVDDDSKTTTTVTRTMTTTTRVVPPSAVSKTASLLASYEAWVGSHAGLARNVETTMYVAPQLVPKRLVEPEVATQFGYSLVGLLHLYHDYVLWKKDNKETEPPTNCHKLTRLLRVPLSLISHVQVLAEVVARRVGGDVGKWRLIVWVEIVKSVLRLALLAQRRRAMLLRGGKYKGVESAPRPSAFARFKKTKQPGARTGKTFGKATVSEPEPPAGKSDDEPNKISFEDATIEVADGSREDLLVAGEVCHILRPVVYAVLRRRRPATSWTPVILSLLVELSGLALSAAAVKPVESSKPVIGDKAKEEFAARKMALLLYLLRDPVFATVTKPATGKAADVLDYIPGVGKLFRFGTTAVLDYYHQFHFYTSASSLYKLYLSIAILCLYPKARRKGMCFSPQLLYDNRKLSQKESEITRHGRMHSLLKFRWLQYQDEGIMKSKILLGLVAVTAILMLGYLVNGLPTERGQYPLESTVLEDTDTTADCRPGASYWPACRSIGYPGCMPGVVRWPQCKTDPTRD</sequence>
<dbReference type="PANTHER" id="PTHR13299">
    <property type="entry name" value="PEROXISOMAL MEMBRANE PROTEIN PEX16"/>
    <property type="match status" value="1"/>
</dbReference>
<comment type="caution">
    <text evidence="4">The sequence shown here is derived from an EMBL/GenBank/DDBJ whole genome shotgun (WGS) entry which is preliminary data.</text>
</comment>
<keyword evidence="2" id="KW-0576">Peroxisome</keyword>
<feature type="transmembrane region" description="Helical" evidence="2">
    <location>
        <begin position="377"/>
        <end position="399"/>
    </location>
</feature>
<feature type="transmembrane region" description="Helical" evidence="2">
    <location>
        <begin position="454"/>
        <end position="471"/>
    </location>
</feature>
<feature type="transmembrane region" description="Helical" evidence="2">
    <location>
        <begin position="282"/>
        <end position="303"/>
    </location>
</feature>
<dbReference type="Pfam" id="PF08610">
    <property type="entry name" value="Pex16"/>
    <property type="match status" value="1"/>
</dbReference>